<dbReference type="RefSeq" id="WP_002211060.1">
    <property type="nucleotide sequence ID" value="NC_008150.1"/>
</dbReference>
<evidence type="ECO:0000256" key="3">
    <source>
        <dbReference type="ARBA" id="ARBA00022679"/>
    </source>
</evidence>
<dbReference type="PANTHER" id="PTHR30616:SF3">
    <property type="entry name" value="PURINE NUCLEOSIDE PHOSPHORYLASE"/>
    <property type="match status" value="1"/>
</dbReference>
<dbReference type="InterPro" id="IPR003730">
    <property type="entry name" value="Cu_polyphenol_OxRdtase"/>
</dbReference>
<dbReference type="GO" id="GO:0017061">
    <property type="term" value="F:S-methyl-5-thioadenosine phosphorylase activity"/>
    <property type="evidence" value="ECO:0007669"/>
    <property type="project" value="UniProtKB-EC"/>
</dbReference>
<dbReference type="NCBIfam" id="TIGR00726">
    <property type="entry name" value="peptidoglycan editing factor PgeF"/>
    <property type="match status" value="1"/>
</dbReference>
<evidence type="ECO:0000256" key="4">
    <source>
        <dbReference type="ARBA" id="ARBA00022723"/>
    </source>
</evidence>
<dbReference type="EMBL" id="CP000308">
    <property type="protein sequence ID" value="ABG13088.1"/>
    <property type="molecule type" value="Genomic_DNA"/>
</dbReference>
<keyword evidence="3" id="KW-0808">Transferase</keyword>
<dbReference type="GO" id="GO:0005507">
    <property type="term" value="F:copper ion binding"/>
    <property type="evidence" value="ECO:0007669"/>
    <property type="project" value="TreeGrafter"/>
</dbReference>
<evidence type="ECO:0000256" key="7">
    <source>
        <dbReference type="ARBA" id="ARBA00048968"/>
    </source>
</evidence>
<evidence type="ECO:0000256" key="6">
    <source>
        <dbReference type="ARBA" id="ARBA00047989"/>
    </source>
</evidence>
<dbReference type="InterPro" id="IPR011324">
    <property type="entry name" value="Cytotoxic_necrot_fac-like_cat"/>
</dbReference>
<comment type="catalytic activity">
    <reaction evidence="6">
        <text>adenosine + H2O + H(+) = inosine + NH4(+)</text>
        <dbReference type="Rhea" id="RHEA:24408"/>
        <dbReference type="ChEBI" id="CHEBI:15377"/>
        <dbReference type="ChEBI" id="CHEBI:15378"/>
        <dbReference type="ChEBI" id="CHEBI:16335"/>
        <dbReference type="ChEBI" id="CHEBI:17596"/>
        <dbReference type="ChEBI" id="CHEBI:28938"/>
        <dbReference type="EC" id="3.5.4.4"/>
    </reaction>
    <physiologicalReaction direction="left-to-right" evidence="6">
        <dbReference type="Rhea" id="RHEA:24409"/>
    </physiologicalReaction>
</comment>
<evidence type="ECO:0000256" key="1">
    <source>
        <dbReference type="ARBA" id="ARBA00000553"/>
    </source>
</evidence>
<dbReference type="Gene3D" id="3.60.140.10">
    <property type="entry name" value="CNF1/YfiH-like putative cysteine hydrolases"/>
    <property type="match status" value="1"/>
</dbReference>
<evidence type="ECO:0000256" key="9">
    <source>
        <dbReference type="RuleBase" id="RU361274"/>
    </source>
</evidence>
<comment type="catalytic activity">
    <reaction evidence="7">
        <text>adenosine + phosphate = alpha-D-ribose 1-phosphate + adenine</text>
        <dbReference type="Rhea" id="RHEA:27642"/>
        <dbReference type="ChEBI" id="CHEBI:16335"/>
        <dbReference type="ChEBI" id="CHEBI:16708"/>
        <dbReference type="ChEBI" id="CHEBI:43474"/>
        <dbReference type="ChEBI" id="CHEBI:57720"/>
        <dbReference type="EC" id="2.4.2.1"/>
    </reaction>
    <physiologicalReaction direction="left-to-right" evidence="7">
        <dbReference type="Rhea" id="RHEA:27643"/>
    </physiologicalReaction>
</comment>
<dbReference type="SUPFAM" id="SSF64438">
    <property type="entry name" value="CNF1/YfiH-like putative cysteine hydrolases"/>
    <property type="match status" value="1"/>
</dbReference>
<dbReference type="FunFam" id="3.60.140.10:FF:000007">
    <property type="entry name" value="Polyphenol oxidase"/>
    <property type="match status" value="1"/>
</dbReference>
<dbReference type="HOGENOM" id="CLU_065784_1_2_6"/>
<evidence type="ECO:0000256" key="8">
    <source>
        <dbReference type="ARBA" id="ARBA00049893"/>
    </source>
</evidence>
<sequence length="251" mass="27525">MTDFSPRLSRIATISHGFGNKSALLPDCLKPYQASQANKKQVHGIQIVDVTEVGQACGEADGLYTTQAGILLSVLTADCLPIIFSQRHGKGVAVVHAGWRGLLEGIVLQMVERISRDDNPTNWVAAIGPAARSCCYEVNEELVERFMNELPLAKHIISPRFRHLNLAAIAEHQLRNAGIQQIDRVGSCTICTTYTVCTTCTVCTATQESEGEHPPQFKYTSFRRTSQQQAIDPTHPGIRGRNQYSGVVILP</sequence>
<reference evidence="10 11" key="1">
    <citation type="journal article" date="2006" name="J. Bacteriol.">
        <title>Complete genome sequence of Yersinia pestis strains Antiqua and Nepal516: evidence of gene reduction in an emerging pathogen.</title>
        <authorList>
            <person name="Chain P.S."/>
            <person name="Hu P."/>
            <person name="Malfatti S.A."/>
            <person name="Radnedge L."/>
            <person name="Larimer F."/>
            <person name="Vergez L.M."/>
            <person name="Worsham P."/>
            <person name="Chu M.C."/>
            <person name="Andersen G.L."/>
        </authorList>
    </citation>
    <scope>NUCLEOTIDE SEQUENCE [LARGE SCALE GENOMIC DNA]</scope>
    <source>
        <strain evidence="10 11">Antiqua</strain>
    </source>
</reference>
<dbReference type="GeneID" id="57976831"/>
<dbReference type="Pfam" id="PF02578">
    <property type="entry name" value="Cu-oxidase_4"/>
    <property type="match status" value="1"/>
</dbReference>
<dbReference type="PATRIC" id="fig|360102.15.peg.4200"/>
<evidence type="ECO:0000313" key="10">
    <source>
        <dbReference type="EMBL" id="ABG13088.1"/>
    </source>
</evidence>
<comment type="catalytic activity">
    <reaction evidence="1">
        <text>inosine + phosphate = alpha-D-ribose 1-phosphate + hypoxanthine</text>
        <dbReference type="Rhea" id="RHEA:27646"/>
        <dbReference type="ChEBI" id="CHEBI:17368"/>
        <dbReference type="ChEBI" id="CHEBI:17596"/>
        <dbReference type="ChEBI" id="CHEBI:43474"/>
        <dbReference type="ChEBI" id="CHEBI:57720"/>
        <dbReference type="EC" id="2.4.2.1"/>
    </reaction>
    <physiologicalReaction direction="left-to-right" evidence="1">
        <dbReference type="Rhea" id="RHEA:27647"/>
    </physiologicalReaction>
</comment>
<evidence type="ECO:0000256" key="5">
    <source>
        <dbReference type="ARBA" id="ARBA00022833"/>
    </source>
</evidence>
<keyword evidence="4" id="KW-0479">Metal-binding</keyword>
<gene>
    <name evidence="10" type="ordered locus">YPA_1121</name>
</gene>
<proteinExistence type="inferred from homology"/>
<dbReference type="Proteomes" id="UP000001971">
    <property type="component" value="Chromosome"/>
</dbReference>
<protein>
    <recommendedName>
        <fullName evidence="9">Purine nucleoside phosphorylase</fullName>
    </recommendedName>
</protein>
<keyword evidence="5" id="KW-0862">Zinc</keyword>
<accession>A0A0E1NV72</accession>
<dbReference type="InterPro" id="IPR038371">
    <property type="entry name" value="Cu_polyphenol_OxRdtase_sf"/>
</dbReference>
<comment type="similarity">
    <text evidence="2 9">Belongs to the purine nucleoside phosphorylase YfiH/LACC1 family.</text>
</comment>
<dbReference type="KEGG" id="ypa:YPA_1121"/>
<dbReference type="CDD" id="cd16833">
    <property type="entry name" value="YfiH"/>
    <property type="match status" value="1"/>
</dbReference>
<dbReference type="AlphaFoldDB" id="A0A0E1NV72"/>
<dbReference type="PANTHER" id="PTHR30616">
    <property type="entry name" value="UNCHARACTERIZED PROTEIN YFIH"/>
    <property type="match status" value="1"/>
</dbReference>
<organism evidence="10 11">
    <name type="scientific">Yersinia pestis bv. Antiqua (strain Antiqua)</name>
    <dbReference type="NCBI Taxonomy" id="360102"/>
    <lineage>
        <taxon>Bacteria</taxon>
        <taxon>Pseudomonadati</taxon>
        <taxon>Pseudomonadota</taxon>
        <taxon>Gammaproteobacteria</taxon>
        <taxon>Enterobacterales</taxon>
        <taxon>Yersiniaceae</taxon>
        <taxon>Yersinia</taxon>
    </lineage>
</organism>
<evidence type="ECO:0000256" key="2">
    <source>
        <dbReference type="ARBA" id="ARBA00007353"/>
    </source>
</evidence>
<evidence type="ECO:0000313" key="11">
    <source>
        <dbReference type="Proteomes" id="UP000001971"/>
    </source>
</evidence>
<comment type="catalytic activity">
    <reaction evidence="8">
        <text>S-methyl-5'-thioadenosine + phosphate = 5-(methylsulfanyl)-alpha-D-ribose 1-phosphate + adenine</text>
        <dbReference type="Rhea" id="RHEA:11852"/>
        <dbReference type="ChEBI" id="CHEBI:16708"/>
        <dbReference type="ChEBI" id="CHEBI:17509"/>
        <dbReference type="ChEBI" id="CHEBI:43474"/>
        <dbReference type="ChEBI" id="CHEBI:58533"/>
        <dbReference type="EC" id="2.4.2.28"/>
    </reaction>
    <physiologicalReaction direction="left-to-right" evidence="8">
        <dbReference type="Rhea" id="RHEA:11853"/>
    </physiologicalReaction>
</comment>
<name>A0A0E1NV72_YERPA</name>